<sequence>MFRPFERATLPSLFDLTLTTIEDGSSVALNSNESAQPSSSIAP</sequence>
<proteinExistence type="predicted"/>
<comment type="caution">
    <text evidence="1">The sequence shown here is derived from an EMBL/GenBank/DDBJ whole genome shotgun (WGS) entry which is preliminary data.</text>
</comment>
<dbReference type="EMBL" id="CAKLBY020000039">
    <property type="protein sequence ID" value="CAK7912491.1"/>
    <property type="molecule type" value="Genomic_DNA"/>
</dbReference>
<evidence type="ECO:0000313" key="2">
    <source>
        <dbReference type="Proteomes" id="UP001162060"/>
    </source>
</evidence>
<organism evidence="1 2">
    <name type="scientific">Peronospora matthiolae</name>
    <dbReference type="NCBI Taxonomy" id="2874970"/>
    <lineage>
        <taxon>Eukaryota</taxon>
        <taxon>Sar</taxon>
        <taxon>Stramenopiles</taxon>
        <taxon>Oomycota</taxon>
        <taxon>Peronosporomycetes</taxon>
        <taxon>Peronosporales</taxon>
        <taxon>Peronosporaceae</taxon>
        <taxon>Peronospora</taxon>
    </lineage>
</organism>
<protein>
    <submittedName>
        <fullName evidence="1">Uncharacterized protein</fullName>
    </submittedName>
</protein>
<evidence type="ECO:0000313" key="1">
    <source>
        <dbReference type="EMBL" id="CAK7912491.1"/>
    </source>
</evidence>
<accession>A0AAV1TAB4</accession>
<name>A0AAV1TAB4_9STRA</name>
<reference evidence="1" key="1">
    <citation type="submission" date="2024-01" db="EMBL/GenBank/DDBJ databases">
        <authorList>
            <person name="Webb A."/>
        </authorList>
    </citation>
    <scope>NUCLEOTIDE SEQUENCE</scope>
    <source>
        <strain evidence="1">Pm1</strain>
    </source>
</reference>
<dbReference type="AlphaFoldDB" id="A0AAV1TAB4"/>
<dbReference type="Proteomes" id="UP001162060">
    <property type="component" value="Unassembled WGS sequence"/>
</dbReference>
<gene>
    <name evidence="1" type="ORF">PM001_LOCUS4566</name>
</gene>